<evidence type="ECO:0000313" key="3">
    <source>
        <dbReference type="Proteomes" id="UP001066278"/>
    </source>
</evidence>
<feature type="chain" id="PRO_5040187789" evidence="1">
    <location>
        <begin position="30"/>
        <end position="137"/>
    </location>
</feature>
<gene>
    <name evidence="2" type="ORF">MOE99_00550</name>
</gene>
<comment type="caution">
    <text evidence="2">The sequence shown here is derived from an EMBL/GenBank/DDBJ whole genome shotgun (WGS) entry which is preliminary data.</text>
</comment>
<evidence type="ECO:0000313" key="2">
    <source>
        <dbReference type="EMBL" id="MCY9227882.1"/>
    </source>
</evidence>
<dbReference type="Proteomes" id="UP001066278">
    <property type="component" value="Unassembled WGS sequence"/>
</dbReference>
<keyword evidence="1" id="KW-0732">Signal</keyword>
<reference evidence="2" key="1">
    <citation type="submission" date="2022-02" db="EMBL/GenBank/DDBJ databases">
        <title>Crop Bioprotection Bacillus Genome Sequencing.</title>
        <authorList>
            <person name="Dunlap C."/>
        </authorList>
    </citation>
    <scope>NUCLEOTIDE SEQUENCE</scope>
    <source>
        <strain evidence="2">T20C13</strain>
    </source>
</reference>
<dbReference type="EMBL" id="JALAXJ010000001">
    <property type="protein sequence ID" value="MCY9227882.1"/>
    <property type="molecule type" value="Genomic_DNA"/>
</dbReference>
<protein>
    <submittedName>
        <fullName evidence="2">Uncharacterized protein</fullName>
    </submittedName>
</protein>
<accession>A0A9Q4EN29</accession>
<dbReference type="AlphaFoldDB" id="A0A9Q4EN29"/>
<name>A0A9Q4EN29_9BACI</name>
<organism evidence="2 3">
    <name type="scientific">Bacillus inaquosorum</name>
    <dbReference type="NCBI Taxonomy" id="483913"/>
    <lineage>
        <taxon>Bacteria</taxon>
        <taxon>Bacillati</taxon>
        <taxon>Bacillota</taxon>
        <taxon>Bacilli</taxon>
        <taxon>Bacillales</taxon>
        <taxon>Bacillaceae</taxon>
        <taxon>Bacillus</taxon>
    </lineage>
</organism>
<dbReference type="RefSeq" id="WP_133485969.1">
    <property type="nucleotide sequence ID" value="NZ_CP127095.1"/>
</dbReference>
<feature type="signal peptide" evidence="1">
    <location>
        <begin position="1"/>
        <end position="29"/>
    </location>
</feature>
<proteinExistence type="predicted"/>
<evidence type="ECO:0000256" key="1">
    <source>
        <dbReference type="SAM" id="SignalP"/>
    </source>
</evidence>
<sequence length="137" mass="15183">MFKKFLLTGFTVILLAALILGGNTNKALAADWIWSGNQQNLNVNGFTDASYYTKKATTVDFTLASPYPGGHTFKGNLYLQRKSGSKWTTCKKTTFSFKVSVTKSFSLKGCKTGYYRVKATFQGSKATNTTNTFKINR</sequence>